<comment type="subcellular location">
    <subcellularLocation>
        <location evidence="1">Cell outer membrane</location>
    </subcellularLocation>
</comment>
<proteinExistence type="inferred from homology"/>
<protein>
    <submittedName>
        <fullName evidence="9">Outer membrane protein</fullName>
    </submittedName>
</protein>
<organism evidence="9 10">
    <name type="scientific">Tenacibaculum polynesiense</name>
    <dbReference type="NCBI Taxonomy" id="3137857"/>
    <lineage>
        <taxon>Bacteria</taxon>
        <taxon>Pseudomonadati</taxon>
        <taxon>Bacteroidota</taxon>
        <taxon>Flavobacteriia</taxon>
        <taxon>Flavobacteriales</taxon>
        <taxon>Flavobacteriaceae</taxon>
        <taxon>Tenacibaculum</taxon>
    </lineage>
</organism>
<evidence type="ECO:0000256" key="6">
    <source>
        <dbReference type="ARBA" id="ARBA00023136"/>
    </source>
</evidence>
<keyword evidence="4" id="KW-1134">Transmembrane beta strand</keyword>
<dbReference type="EMBL" id="CAXJIO010000010">
    <property type="protein sequence ID" value="CAL2102051.1"/>
    <property type="molecule type" value="Genomic_DNA"/>
</dbReference>
<evidence type="ECO:0000256" key="3">
    <source>
        <dbReference type="ARBA" id="ARBA00022448"/>
    </source>
</evidence>
<evidence type="ECO:0000313" key="9">
    <source>
        <dbReference type="EMBL" id="CAL2102051.1"/>
    </source>
</evidence>
<keyword evidence="7" id="KW-0998">Cell outer membrane</keyword>
<feature type="chain" id="PRO_5046377119" evidence="8">
    <location>
        <begin position="20"/>
        <end position="780"/>
    </location>
</feature>
<evidence type="ECO:0000313" key="10">
    <source>
        <dbReference type="Proteomes" id="UP001497527"/>
    </source>
</evidence>
<evidence type="ECO:0000256" key="4">
    <source>
        <dbReference type="ARBA" id="ARBA00022452"/>
    </source>
</evidence>
<dbReference type="InterPro" id="IPR003423">
    <property type="entry name" value="OMP_efflux"/>
</dbReference>
<comment type="similarity">
    <text evidence="2">Belongs to the outer membrane factor (OMF) (TC 1.B.17) family.</text>
</comment>
<keyword evidence="6" id="KW-0472">Membrane</keyword>
<feature type="signal peptide" evidence="8">
    <location>
        <begin position="1"/>
        <end position="19"/>
    </location>
</feature>
<evidence type="ECO:0000256" key="8">
    <source>
        <dbReference type="SAM" id="SignalP"/>
    </source>
</evidence>
<dbReference type="Gene3D" id="3.40.50.2300">
    <property type="match status" value="2"/>
</dbReference>
<dbReference type="Pfam" id="PF02321">
    <property type="entry name" value="OEP"/>
    <property type="match status" value="2"/>
</dbReference>
<evidence type="ECO:0000256" key="1">
    <source>
        <dbReference type="ARBA" id="ARBA00004442"/>
    </source>
</evidence>
<evidence type="ECO:0000256" key="2">
    <source>
        <dbReference type="ARBA" id="ARBA00007613"/>
    </source>
</evidence>
<dbReference type="PANTHER" id="PTHR30026:SF20">
    <property type="entry name" value="OUTER MEMBRANE PROTEIN TOLC"/>
    <property type="match status" value="1"/>
</dbReference>
<evidence type="ECO:0000256" key="7">
    <source>
        <dbReference type="ARBA" id="ARBA00023237"/>
    </source>
</evidence>
<keyword evidence="8" id="KW-0732">Signal</keyword>
<reference evidence="9 10" key="1">
    <citation type="submission" date="2024-05" db="EMBL/GenBank/DDBJ databases">
        <authorList>
            <person name="Duchaud E."/>
        </authorList>
    </citation>
    <scope>NUCLEOTIDE SEQUENCE [LARGE SCALE GENOMIC DNA]</scope>
    <source>
        <strain evidence="9">Ena-SAMPLE-TAB-13-05-2024-13:56:06:370-140308</strain>
    </source>
</reference>
<dbReference type="Gene3D" id="1.20.1600.10">
    <property type="entry name" value="Outer membrane efflux proteins (OEP)"/>
    <property type="match status" value="1"/>
</dbReference>
<dbReference type="SUPFAM" id="SSF56954">
    <property type="entry name" value="Outer membrane efflux proteins (OEP)"/>
    <property type="match status" value="1"/>
</dbReference>
<dbReference type="RefSeq" id="WP_348714587.1">
    <property type="nucleotide sequence ID" value="NZ_CAXJIO010000010.1"/>
</dbReference>
<keyword evidence="3" id="KW-0813">Transport</keyword>
<dbReference type="InterPro" id="IPR051906">
    <property type="entry name" value="TolC-like"/>
</dbReference>
<gene>
    <name evidence="9" type="ORF">T190423A01A_10614</name>
</gene>
<name>A0ABM9P901_9FLAO</name>
<dbReference type="Proteomes" id="UP001497527">
    <property type="component" value="Unassembled WGS sequence"/>
</dbReference>
<evidence type="ECO:0000256" key="5">
    <source>
        <dbReference type="ARBA" id="ARBA00022692"/>
    </source>
</evidence>
<keyword evidence="10" id="KW-1185">Reference proteome</keyword>
<accession>A0ABM9P901</accession>
<sequence length="780" mass="87001">MKKHILSLLLLCLALTLNAQKKTYAVGFLFDEVNIEAKPLLEQLKKEIKAVVGEDATIVFNSKNQLVSGYDIAKARSNYNQLKQTCDIIISFGAFDNLVIRQEKAYPVPVLTVGGLSSEVSGINKLQKTSGINNLTYIVSNDSFSEDIKTFQQLAKFKTVGIVVERPLTELIDFNEVFHKSLKGSEINFKLIPYTTLDDIFKNLNGIDALQLAGGFSLKTSEVKELAQKLIEQKIPSFSSVRKSDVANGILATNQTEDNFNTFFRRIALSIESYVNGTNFSELPVLLDFNNELTLNFNTAQALDVPLRYSLIGQTEFIGDVNNNPSAQKVYDLPMVINDVLENNLSLQAVEKDVLVSEQNVKTAKSNYLPSVTATATGTYVDPNIAEISNGQNPEFGASGNVTLQQVVFSESANANIRIQKSLAKAQREQFNTEQLDAIFNGANAYFNALILKANLDIQMRNLDLTKKNLQIAEENYNAGQSGKTDVLRLQSQQAQNTQAMIEAINRLNQSFIGINQLTNNATDYEIDVKEASLDEELFQQYNYDKFIDILDSPVQRDPFVEFLIQEALKNAPELKQLNYNLDAVKRQTKLYGKGRFLPTLALQGQYNYQFSRSGVGSTFPTGFPTPPDGNYNVGLNLSLPIFNKNTNNINKQTAIIQQEQIEINSNNVKLAISANVRNGVLSLINQISNIELSKVSEVSAKEALDLTQTSYSTGAVNIVQLLDAQNNYLNAQLAKANAIYNYLIATLQLERYLGYYFLLHTDDDNAKFNQRFLEFLNNN</sequence>
<comment type="caution">
    <text evidence="9">The sequence shown here is derived from an EMBL/GenBank/DDBJ whole genome shotgun (WGS) entry which is preliminary data.</text>
</comment>
<dbReference type="PANTHER" id="PTHR30026">
    <property type="entry name" value="OUTER MEMBRANE PROTEIN TOLC"/>
    <property type="match status" value="1"/>
</dbReference>
<keyword evidence="5" id="KW-0812">Transmembrane</keyword>